<dbReference type="Pfam" id="PF07693">
    <property type="entry name" value="KAP_NTPase"/>
    <property type="match status" value="1"/>
</dbReference>
<comment type="caution">
    <text evidence="4">The sequence shown here is derived from an EMBL/GenBank/DDBJ whole genome shotgun (WGS) entry which is preliminary data.</text>
</comment>
<dbReference type="EMBL" id="WNTK01000029">
    <property type="protein sequence ID" value="KAG9472988.1"/>
    <property type="molecule type" value="Genomic_DNA"/>
</dbReference>
<dbReference type="Proteomes" id="UP000770717">
    <property type="component" value="Unassembled WGS sequence"/>
</dbReference>
<name>A0A8J6ENV9_ELECQ</name>
<dbReference type="Pfam" id="PF23307">
    <property type="entry name" value="SAM_KIDINS220"/>
    <property type="match status" value="1"/>
</dbReference>
<keyword evidence="1" id="KW-0812">Transmembrane</keyword>
<keyword evidence="1" id="KW-0472">Membrane</keyword>
<keyword evidence="5" id="KW-1185">Reference proteome</keyword>
<dbReference type="PANTHER" id="PTHR22674">
    <property type="entry name" value="NTPASE, KAP FAMILY P-LOOP DOMAIN-CONTAINING 1"/>
    <property type="match status" value="1"/>
</dbReference>
<evidence type="ECO:0000313" key="5">
    <source>
        <dbReference type="Proteomes" id="UP000770717"/>
    </source>
</evidence>
<evidence type="ECO:0000259" key="3">
    <source>
        <dbReference type="Pfam" id="PF23307"/>
    </source>
</evidence>
<sequence>MLLMLFYNPVITKRHEERKSIHFVFVRFSAWECTGSDQLWAGLVTTLCDRIENEFGLIPLSIYRALHKKIKKSSSGKEWVSKNILHFIPIWIFTICMFSLVLFGCVLISEGALGLMLGIVLSMFGICAVKPLITVFEVIKNLIVTQRVKVLRKLKTKDMSSQLGFMADVKKEIEIITSYLQLMEIFQKQKIRVIIEIIKLDNCMPNRVVEVLNAINILLSNPDAPFISILAVDPGIIVECVEKSDQLKGMANNGYLFLNRVVTLPFSIPQMNEKSISYHLNHIIDGKKTLIEYKKNSSKKSVKCELLCDVKVDSDNQDFKEQDQKANNLIKEAWNSLNSGICLKCITGNVINMRRLVTSIIITVRLMIKDNKNIKPDKVTKWVILAAQWPCSLSWILQCIEDEQQSRKSENSSYSNTFLWDVYEKSLETMHVNRKGLKQLLELDGDPDIFYDLLNDAKFTVEDANTFLPFTINLDCTIKRKIELLQGSYNFLRFKKEKILTRKFLLGMSTDAVCEKMSELNILPENLPQYRNLIKKNNLNGKALLYTDNKEIRKALGMNFGDWVEFSTNFLRLPTPNILF</sequence>
<evidence type="ECO:0000313" key="4">
    <source>
        <dbReference type="EMBL" id="KAG9472988.1"/>
    </source>
</evidence>
<organism evidence="4 5">
    <name type="scientific">Eleutherodactylus coqui</name>
    <name type="common">Puerto Rican coqui</name>
    <dbReference type="NCBI Taxonomy" id="57060"/>
    <lineage>
        <taxon>Eukaryota</taxon>
        <taxon>Metazoa</taxon>
        <taxon>Chordata</taxon>
        <taxon>Craniata</taxon>
        <taxon>Vertebrata</taxon>
        <taxon>Euteleostomi</taxon>
        <taxon>Amphibia</taxon>
        <taxon>Batrachia</taxon>
        <taxon>Anura</taxon>
        <taxon>Neobatrachia</taxon>
        <taxon>Hyloidea</taxon>
        <taxon>Eleutherodactylidae</taxon>
        <taxon>Eleutherodactylinae</taxon>
        <taxon>Eleutherodactylus</taxon>
        <taxon>Eleutherodactylus</taxon>
    </lineage>
</organism>
<protein>
    <recommendedName>
        <fullName evidence="6">KAP NTPase domain-containing protein</fullName>
    </recommendedName>
</protein>
<dbReference type="InterPro" id="IPR057092">
    <property type="entry name" value="SAM_KIDINS220"/>
</dbReference>
<dbReference type="InterPro" id="IPR011646">
    <property type="entry name" value="KAP_P-loop"/>
</dbReference>
<evidence type="ECO:0000259" key="2">
    <source>
        <dbReference type="Pfam" id="PF07693"/>
    </source>
</evidence>
<dbReference type="AlphaFoldDB" id="A0A8J6ENV9"/>
<dbReference type="PANTHER" id="PTHR22674:SF8">
    <property type="entry name" value="KAP NTPASE DOMAIN-CONTAINING PROTEIN"/>
    <property type="match status" value="1"/>
</dbReference>
<proteinExistence type="predicted"/>
<gene>
    <name evidence="4" type="ORF">GDO78_015616</name>
</gene>
<evidence type="ECO:0008006" key="6">
    <source>
        <dbReference type="Google" id="ProtNLM"/>
    </source>
</evidence>
<accession>A0A8J6ENV9</accession>
<feature type="domain" description="Kinase D-interacting substrate of 220 kDa-like SAM" evidence="3">
    <location>
        <begin position="505"/>
        <end position="568"/>
    </location>
</feature>
<reference evidence="4" key="1">
    <citation type="thesis" date="2020" institute="ProQuest LLC" country="789 East Eisenhower Parkway, Ann Arbor, MI, USA">
        <title>Comparative Genomics and Chromosome Evolution.</title>
        <authorList>
            <person name="Mudd A.B."/>
        </authorList>
    </citation>
    <scope>NUCLEOTIDE SEQUENCE</scope>
    <source>
        <strain evidence="4">HN-11 Male</strain>
        <tissue evidence="4">Kidney and liver</tissue>
    </source>
</reference>
<evidence type="ECO:0000256" key="1">
    <source>
        <dbReference type="SAM" id="Phobius"/>
    </source>
</evidence>
<keyword evidence="1" id="KW-1133">Transmembrane helix</keyword>
<feature type="domain" description="KAP NTPase" evidence="2">
    <location>
        <begin position="14"/>
        <end position="360"/>
    </location>
</feature>
<dbReference type="InterPro" id="IPR052754">
    <property type="entry name" value="NTPase_KAP_P-loop"/>
</dbReference>
<feature type="transmembrane region" description="Helical" evidence="1">
    <location>
        <begin position="84"/>
        <end position="109"/>
    </location>
</feature>
<dbReference type="OrthoDB" id="10015264at2759"/>
<feature type="transmembrane region" description="Helical" evidence="1">
    <location>
        <begin position="115"/>
        <end position="139"/>
    </location>
</feature>